<evidence type="ECO:0000259" key="2">
    <source>
        <dbReference type="PROSITE" id="PS51462"/>
    </source>
</evidence>
<protein>
    <submittedName>
        <fullName evidence="3">CG12567</fullName>
    </submittedName>
</protein>
<dbReference type="SMR" id="A0A0M4EEG0"/>
<dbReference type="InterPro" id="IPR031804">
    <property type="entry name" value="DUF4743"/>
</dbReference>
<dbReference type="SUPFAM" id="SSF55811">
    <property type="entry name" value="Nudix"/>
    <property type="match status" value="1"/>
</dbReference>
<dbReference type="GO" id="GO:0044715">
    <property type="term" value="F:8-oxo-dGDP phosphatase activity"/>
    <property type="evidence" value="ECO:0007669"/>
    <property type="project" value="TreeGrafter"/>
</dbReference>
<evidence type="ECO:0000256" key="1">
    <source>
        <dbReference type="SAM" id="MobiDB-lite"/>
    </source>
</evidence>
<accession>A0A0M4EEG0</accession>
<dbReference type="STRING" id="30019.A0A0M4EEG0"/>
<dbReference type="Proteomes" id="UP000494163">
    <property type="component" value="Chromosome 2L"/>
</dbReference>
<keyword evidence="4" id="KW-1185">Reference proteome</keyword>
<gene>
    <name evidence="3" type="ORF">Dbus_chr2Lg2495</name>
</gene>
<dbReference type="OMA" id="VPLQTMY"/>
<dbReference type="Gene3D" id="3.90.79.10">
    <property type="entry name" value="Nucleoside Triphosphate Pyrophosphohydrolase"/>
    <property type="match status" value="1"/>
</dbReference>
<name>A0A0M4EEG0_DROBS</name>
<dbReference type="PANTHER" id="PTHR13622:SF8">
    <property type="entry name" value="THIAMIN PYROPHOSPHOKINASE 1"/>
    <property type="match status" value="1"/>
</dbReference>
<organism evidence="3 4">
    <name type="scientific">Drosophila busckii</name>
    <name type="common">Fruit fly</name>
    <dbReference type="NCBI Taxonomy" id="30019"/>
    <lineage>
        <taxon>Eukaryota</taxon>
        <taxon>Metazoa</taxon>
        <taxon>Ecdysozoa</taxon>
        <taxon>Arthropoda</taxon>
        <taxon>Hexapoda</taxon>
        <taxon>Insecta</taxon>
        <taxon>Pterygota</taxon>
        <taxon>Neoptera</taxon>
        <taxon>Endopterygota</taxon>
        <taxon>Diptera</taxon>
        <taxon>Brachycera</taxon>
        <taxon>Muscomorpha</taxon>
        <taxon>Ephydroidea</taxon>
        <taxon>Drosophilidae</taxon>
        <taxon>Drosophila</taxon>
    </lineage>
</organism>
<evidence type="ECO:0000313" key="4">
    <source>
        <dbReference type="Proteomes" id="UP000494163"/>
    </source>
</evidence>
<sequence>MSSTEVKLSRLLGLAQKFNNFYLTGFHKNDIRPFLVEGRQVGLIKSDVFKQLLKYPQVFCIRDCDYTKQGLVELNPAFRDYHERTEQLEKVLLDLRRDGLFSALQGWRDECFEVKSEHKALLKMERAATPLFGVRKYGVDINGYVRHPQHGLCIWLQQRSNNKETWPGKWDNMVGGGLSVGYGIKETAIKEAAEEASIPSDLVKNLVSAGCVSFFFESDQGLFPNTEYVFDLELPVDFIPHNADGEVQAFELLPANKCMERVFTADFKTTSAPVVIDFLIRHGYITAENELNFTQIVELLHVPLQSLYTYKTRLEQKIQQQQQQHQAQPPQVALPKDDSNCNCSDMPIRSLENGHSKKENA</sequence>
<dbReference type="InterPro" id="IPR000086">
    <property type="entry name" value="NUDIX_hydrolase_dom"/>
</dbReference>
<feature type="compositionally biased region" description="Basic and acidic residues" evidence="1">
    <location>
        <begin position="352"/>
        <end position="361"/>
    </location>
</feature>
<feature type="compositionally biased region" description="Low complexity" evidence="1">
    <location>
        <begin position="320"/>
        <end position="331"/>
    </location>
</feature>
<reference evidence="3 4" key="1">
    <citation type="submission" date="2015-08" db="EMBL/GenBank/DDBJ databases">
        <title>Ancestral chromatin configuration constrains chromatin evolution on differentiating sex chromosomes in Drosophila.</title>
        <authorList>
            <person name="Zhou Q."/>
            <person name="Bachtrog D."/>
        </authorList>
    </citation>
    <scope>NUCLEOTIDE SEQUENCE [LARGE SCALE GENOMIC DNA]</scope>
    <source>
        <tissue evidence="3">Whole larvae</tissue>
    </source>
</reference>
<dbReference type="EMBL" id="CP012523">
    <property type="protein sequence ID" value="ALC40410.1"/>
    <property type="molecule type" value="Genomic_DNA"/>
</dbReference>
<dbReference type="CDD" id="cd03676">
    <property type="entry name" value="NUDIX_Tnr3_like"/>
    <property type="match status" value="1"/>
</dbReference>
<feature type="region of interest" description="Disordered" evidence="1">
    <location>
        <begin position="320"/>
        <end position="361"/>
    </location>
</feature>
<dbReference type="PROSITE" id="PS51462">
    <property type="entry name" value="NUDIX"/>
    <property type="match status" value="1"/>
</dbReference>
<dbReference type="AlphaFoldDB" id="A0A0M4EEG0"/>
<evidence type="ECO:0000313" key="3">
    <source>
        <dbReference type="EMBL" id="ALC40410.1"/>
    </source>
</evidence>
<dbReference type="PANTHER" id="PTHR13622">
    <property type="entry name" value="THIAMIN PYROPHOSPHOKINASE"/>
    <property type="match status" value="1"/>
</dbReference>
<dbReference type="InterPro" id="IPR015797">
    <property type="entry name" value="NUDIX_hydrolase-like_dom_sf"/>
</dbReference>
<dbReference type="FunFam" id="3.90.79.10:FF:000019">
    <property type="entry name" value="Thiamin pyrophosphokinase, putative"/>
    <property type="match status" value="1"/>
</dbReference>
<dbReference type="Pfam" id="PF00293">
    <property type="entry name" value="NUDIX"/>
    <property type="match status" value="1"/>
</dbReference>
<dbReference type="OrthoDB" id="10261522at2759"/>
<dbReference type="Pfam" id="PF15916">
    <property type="entry name" value="DUF4743"/>
    <property type="match status" value="1"/>
</dbReference>
<feature type="domain" description="Nudix hydrolase" evidence="2">
    <location>
        <begin position="136"/>
        <end position="277"/>
    </location>
</feature>
<proteinExistence type="predicted"/>